<protein>
    <recommendedName>
        <fullName evidence="3">SCP domain-containing protein</fullName>
    </recommendedName>
</protein>
<name>A0A0D6M2X7_9BILA</name>
<evidence type="ECO:0000313" key="2">
    <source>
        <dbReference type="Proteomes" id="UP000054495"/>
    </source>
</evidence>
<accession>A0A0D6M2X7</accession>
<organism evidence="1 2">
    <name type="scientific">Ancylostoma ceylanicum</name>
    <dbReference type="NCBI Taxonomy" id="53326"/>
    <lineage>
        <taxon>Eukaryota</taxon>
        <taxon>Metazoa</taxon>
        <taxon>Ecdysozoa</taxon>
        <taxon>Nematoda</taxon>
        <taxon>Chromadorea</taxon>
        <taxon>Rhabditida</taxon>
        <taxon>Rhabditina</taxon>
        <taxon>Rhabditomorpha</taxon>
        <taxon>Strongyloidea</taxon>
        <taxon>Ancylostomatidae</taxon>
        <taxon>Ancylostomatinae</taxon>
        <taxon>Ancylostoma</taxon>
    </lineage>
</organism>
<dbReference type="Proteomes" id="UP000054495">
    <property type="component" value="Unassembled WGS sequence"/>
</dbReference>
<reference evidence="1 2" key="1">
    <citation type="submission" date="2013-05" db="EMBL/GenBank/DDBJ databases">
        <title>Draft genome of the parasitic nematode Anyclostoma ceylanicum.</title>
        <authorList>
            <person name="Mitreva M."/>
        </authorList>
    </citation>
    <scope>NUCLEOTIDE SEQUENCE [LARGE SCALE GENOMIC DNA]</scope>
</reference>
<dbReference type="AlphaFoldDB" id="A0A0D6M2X7"/>
<keyword evidence="2" id="KW-1185">Reference proteome</keyword>
<evidence type="ECO:0008006" key="3">
    <source>
        <dbReference type="Google" id="ProtNLM"/>
    </source>
</evidence>
<dbReference type="EMBL" id="KE124952">
    <property type="protein sequence ID" value="EPB74247.1"/>
    <property type="molecule type" value="Genomic_DNA"/>
</dbReference>
<dbReference type="Gene3D" id="3.40.33.10">
    <property type="entry name" value="CAP"/>
    <property type="match status" value="1"/>
</dbReference>
<dbReference type="SUPFAM" id="SSF55797">
    <property type="entry name" value="PR-1-like"/>
    <property type="match status" value="1"/>
</dbReference>
<proteinExistence type="predicted"/>
<gene>
    <name evidence="1" type="ORF">ANCCEY_06676</name>
</gene>
<sequence>MATSFTMWEQLELVPTVQQEQVVTQPANYVLPLLQQPPLAQQHPQLHQQQQLLPLHLRSVAVLPLVLALQKEENTTMGWATSNLLGCSIVKCTTSNRYVGVCRYSPKGNLVNNNVYQVGTVCSACPTGKTSCNRDEGLCY</sequence>
<evidence type="ECO:0000313" key="1">
    <source>
        <dbReference type="EMBL" id="EPB74247.1"/>
    </source>
</evidence>
<dbReference type="InterPro" id="IPR035940">
    <property type="entry name" value="CAP_sf"/>
</dbReference>